<keyword evidence="10 18" id="KW-0443">Lipid metabolism</keyword>
<dbReference type="InterPro" id="IPR017946">
    <property type="entry name" value="PLC-like_Pdiesterase_TIM-brl"/>
</dbReference>
<dbReference type="GO" id="GO:0004435">
    <property type="term" value="F:phosphatidylinositol-4,5-bisphosphate phospholipase C activity"/>
    <property type="evidence" value="ECO:0007669"/>
    <property type="project" value="UniProtKB-EC"/>
</dbReference>
<dbReference type="PROSITE" id="PS50007">
    <property type="entry name" value="PIPLC_X_DOMAIN"/>
    <property type="match status" value="1"/>
</dbReference>
<evidence type="ECO:0000256" key="14">
    <source>
        <dbReference type="ARBA" id="ARBA00023674"/>
    </source>
</evidence>
<keyword evidence="11" id="KW-0472">Membrane</keyword>
<dbReference type="GO" id="GO:0005737">
    <property type="term" value="C:cytoplasm"/>
    <property type="evidence" value="ECO:0007669"/>
    <property type="project" value="UniProtKB-SubCell"/>
</dbReference>
<evidence type="ECO:0000256" key="17">
    <source>
        <dbReference type="PIRSR" id="PIRSR000956-2"/>
    </source>
</evidence>
<dbReference type="GO" id="GO:0007186">
    <property type="term" value="P:G protein-coupled receptor signaling pathway"/>
    <property type="evidence" value="ECO:0007669"/>
    <property type="project" value="TreeGrafter"/>
</dbReference>
<dbReference type="Proteomes" id="UP001501940">
    <property type="component" value="Chromosome 12"/>
</dbReference>
<keyword evidence="7 18" id="KW-0378">Hydrolase</keyword>
<comment type="catalytic activity">
    <reaction evidence="15">
        <text>a 1,2-diacyl-sn-glycero-3-phospho-(1D-myo-inositol) + H2O = 1D-myo-inositol 1-phosphate + a 1,2-diacyl-sn-glycerol + H(+)</text>
        <dbReference type="Rhea" id="RHEA:43484"/>
        <dbReference type="ChEBI" id="CHEBI:15377"/>
        <dbReference type="ChEBI" id="CHEBI:15378"/>
        <dbReference type="ChEBI" id="CHEBI:17815"/>
        <dbReference type="ChEBI" id="CHEBI:57880"/>
        <dbReference type="ChEBI" id="CHEBI:58433"/>
    </reaction>
    <physiologicalReaction direction="left-to-right" evidence="15">
        <dbReference type="Rhea" id="RHEA:43485"/>
    </physiologicalReaction>
</comment>
<dbReference type="GO" id="GO:0005516">
    <property type="term" value="F:calmodulin binding"/>
    <property type="evidence" value="ECO:0007669"/>
    <property type="project" value="TreeGrafter"/>
</dbReference>
<feature type="compositionally biased region" description="Basic and acidic residues" evidence="19">
    <location>
        <begin position="387"/>
        <end position="396"/>
    </location>
</feature>
<evidence type="ECO:0000256" key="5">
    <source>
        <dbReference type="ARBA" id="ARBA00022490"/>
    </source>
</evidence>
<evidence type="ECO:0000256" key="11">
    <source>
        <dbReference type="ARBA" id="ARBA00023136"/>
    </source>
</evidence>
<dbReference type="InterPro" id="IPR001192">
    <property type="entry name" value="PI-PLC_fam"/>
</dbReference>
<dbReference type="GO" id="GO:0016042">
    <property type="term" value="P:lipid catabolic process"/>
    <property type="evidence" value="ECO:0007669"/>
    <property type="project" value="UniProtKB-KW"/>
</dbReference>
<dbReference type="GO" id="GO:0051209">
    <property type="term" value="P:release of sequestered calcium ion into cytosol"/>
    <property type="evidence" value="ECO:0007669"/>
    <property type="project" value="TreeGrafter"/>
</dbReference>
<dbReference type="PROSITE" id="PS50008">
    <property type="entry name" value="PIPLC_Y_DOMAIN"/>
    <property type="match status" value="1"/>
</dbReference>
<dbReference type="Pfam" id="PF08703">
    <property type="entry name" value="PLC-beta_C"/>
    <property type="match status" value="1"/>
</dbReference>
<evidence type="ECO:0000256" key="6">
    <source>
        <dbReference type="ARBA" id="ARBA00022553"/>
    </source>
</evidence>
<dbReference type="PRINTS" id="PR00390">
    <property type="entry name" value="PHPHLIPASEC"/>
</dbReference>
<feature type="active site" evidence="16">
    <location>
        <position position="292"/>
    </location>
</feature>
<dbReference type="PANTHER" id="PTHR10336">
    <property type="entry name" value="PHOSPHOINOSITIDE-SPECIFIC PHOSPHOLIPASE C FAMILY PROTEIN"/>
    <property type="match status" value="1"/>
</dbReference>
<dbReference type="GO" id="GO:0007613">
    <property type="term" value="P:memory"/>
    <property type="evidence" value="ECO:0007669"/>
    <property type="project" value="TreeGrafter"/>
</dbReference>
<evidence type="ECO:0000256" key="2">
    <source>
        <dbReference type="ARBA" id="ARBA00004370"/>
    </source>
</evidence>
<evidence type="ECO:0000256" key="3">
    <source>
        <dbReference type="ARBA" id="ARBA00004496"/>
    </source>
</evidence>
<sequence length="1065" mass="122147">MIYIFFTLVGKMENRMLMVVSGTDMVNITYLNFMAFQEEIAKEWAEELFNLASNLLVQNMSREACLEKAYTRLKLQLNPEGRIPVKNIFRMFSADRKRVETALENCNLPSGRSDSIPQEDFTPEVYGLFLSNICSRPELDHIFSDVGAKSRPYLTVEQMTEFINSKQRDPRLNEILYPPLKPEQVQLLVDKYEPNASLAQKGQISVEGFARYLNGEENSIIPPEKLDQSEDMTLPLSHYFINSSHNTYLTAGQLAGNSSVEMYKQVLLSGCRCIELDCWKGRTTEEEPVITHGFTMTTEISFKEVIEAIAECAFKTSPFPIILSFENHVDSPKQQAKMAEYCRSIFGDALLTEPLEKYQLESGVPLPSPMELMGKILVKNKKKHHKTDGSTKKKLSEQVSNTYSDSSSVCEPSSPSAGTTLPTEDEDDDDDDCKKGSMDEGTAGSEAFATEEMSNLVIYIQPVKFNSFEASKKINRSYQMSSFVETKALEQLTKSPVEFVEYNKLQLSRIYPKGTRVDSSNYNPQLFWNAGCQLVALNFQTIDLSMQLNLGMYEYNGKCGYRLKPEFMRRPDKHFDPFTESTVDGIVANTLSVKIISGQFLSDKKVGTYVEIDMFGLPVDTKRKAFKTKTSQGNAINPVWEEEAIVFKKVVLPTLASLRIAVFEEGGKFIGHRIIPVSAIRPGYHYISLRNEKNQSLTLPALFVYVEVKDYVPDTFADVIEALSNPIRYVNLMEQRANQLAALTLEEGGEEEGDKEFFIIETKLQHFPHFVILSLWSSELEAQTVEELKQQKGFVREQRKQYKEMKELVRKHHRKTSELIKEHTARVSELQSQHQRRRSALQKSHKRDGKKSRSEHSLSNLDQDLCELDQECNQRLAELKEQQQQQLLTLRQEQYYSEKYQKREHIKQLVEKLTSIAEECQSAQLKKLRDICEKEKKDLKKKMDKKRQEKINEAKSKDKNLEDAQSKRQEKLLEKHKDIRQQILDERPKLQSDLDQEYQDKFRRLPVEIQEFVQDSSKAKLSDDGGVHGGNLVSSSTTEKLNHKASQSEDDMEEGSSERVYDTPL</sequence>
<reference evidence="22" key="2">
    <citation type="submission" date="2025-08" db="UniProtKB">
        <authorList>
            <consortium name="Ensembl"/>
        </authorList>
    </citation>
    <scope>IDENTIFICATION</scope>
</reference>
<dbReference type="GO" id="GO:0005509">
    <property type="term" value="F:calcium ion binding"/>
    <property type="evidence" value="ECO:0007669"/>
    <property type="project" value="InterPro"/>
</dbReference>
<keyword evidence="13" id="KW-0539">Nucleus</keyword>
<dbReference type="PANTHER" id="PTHR10336:SF12">
    <property type="entry name" value="1-PHOSPHATIDYLINOSITOL 4,5-BISPHOSPHATE PHOSPHODIESTERASE BETA-1"/>
    <property type="match status" value="1"/>
</dbReference>
<dbReference type="SUPFAM" id="SSF69989">
    <property type="entry name" value="C-terminal domain of PLC-beta"/>
    <property type="match status" value="1"/>
</dbReference>
<evidence type="ECO:0000256" key="7">
    <source>
        <dbReference type="ARBA" id="ARBA00022801"/>
    </source>
</evidence>
<dbReference type="InterPro" id="IPR016280">
    <property type="entry name" value="PLC-beta"/>
</dbReference>
<dbReference type="SUPFAM" id="SSF49562">
    <property type="entry name" value="C2 domain (Calcium/lipid-binding domain, CaLB)"/>
    <property type="match status" value="1"/>
</dbReference>
<feature type="region of interest" description="Disordered" evidence="19">
    <location>
        <begin position="811"/>
        <end position="858"/>
    </location>
</feature>
<dbReference type="GO" id="GO:0016020">
    <property type="term" value="C:membrane"/>
    <property type="evidence" value="ECO:0007669"/>
    <property type="project" value="UniProtKB-SubCell"/>
</dbReference>
<dbReference type="Pfam" id="PF17787">
    <property type="entry name" value="PH_14"/>
    <property type="match status" value="1"/>
</dbReference>
<feature type="region of interest" description="Disordered" evidence="19">
    <location>
        <begin position="1015"/>
        <end position="1065"/>
    </location>
</feature>
<feature type="region of interest" description="Disordered" evidence="19">
    <location>
        <begin position="380"/>
        <end position="442"/>
    </location>
</feature>
<evidence type="ECO:0000256" key="9">
    <source>
        <dbReference type="ARBA" id="ARBA00022963"/>
    </source>
</evidence>
<keyword evidence="8 17" id="KW-0106">Calcium</keyword>
<keyword evidence="9 18" id="KW-0442">Lipid degradation</keyword>
<feature type="binding site" evidence="17">
    <location>
        <position position="275"/>
    </location>
    <ligand>
        <name>Ca(2+)</name>
        <dbReference type="ChEBI" id="CHEBI:29108"/>
    </ligand>
</feature>
<dbReference type="InterPro" id="IPR000909">
    <property type="entry name" value="PLipase_C_PInositol-sp_X_dom"/>
</dbReference>
<dbReference type="FunFam" id="3.20.20.190:FF:000039">
    <property type="entry name" value="Phosphoinositide phospholipase C"/>
    <property type="match status" value="1"/>
</dbReference>
<evidence type="ECO:0000256" key="12">
    <source>
        <dbReference type="ARBA" id="ARBA00023224"/>
    </source>
</evidence>
<feature type="compositionally biased region" description="Low complexity" evidence="19">
    <location>
        <begin position="404"/>
        <end position="416"/>
    </location>
</feature>
<comment type="subcellular location">
    <subcellularLocation>
        <location evidence="3">Cytoplasm</location>
    </subcellularLocation>
    <subcellularLocation>
        <location evidence="2">Membrane</location>
    </subcellularLocation>
    <subcellularLocation>
        <location evidence="1">Nucleus</location>
    </subcellularLocation>
</comment>
<dbReference type="GeneTree" id="ENSGT00940000155428"/>
<dbReference type="GO" id="GO:0016607">
    <property type="term" value="C:nuclear speck"/>
    <property type="evidence" value="ECO:0007669"/>
    <property type="project" value="TreeGrafter"/>
</dbReference>
<dbReference type="InterPro" id="IPR014815">
    <property type="entry name" value="PLC-beta_C"/>
</dbReference>
<dbReference type="InterPro" id="IPR000008">
    <property type="entry name" value="C2_dom"/>
</dbReference>
<dbReference type="SUPFAM" id="SSF50729">
    <property type="entry name" value="PH domain-like"/>
    <property type="match status" value="1"/>
</dbReference>
<feature type="compositionally biased region" description="Basic and acidic residues" evidence="19">
    <location>
        <begin position="1056"/>
        <end position="1065"/>
    </location>
</feature>
<dbReference type="AlphaFoldDB" id="A0AAQ5X1P7"/>
<feature type="compositionally biased region" description="Basic and acidic residues" evidence="19">
    <location>
        <begin position="816"/>
        <end position="826"/>
    </location>
</feature>
<feature type="domain" description="C2" evidence="20">
    <location>
        <begin position="569"/>
        <end position="699"/>
    </location>
</feature>
<dbReference type="CDD" id="cd16208">
    <property type="entry name" value="EFh_PI-PLCbeta1"/>
    <property type="match status" value="1"/>
</dbReference>
<dbReference type="CDD" id="cd08591">
    <property type="entry name" value="PI-PLCc_beta"/>
    <property type="match status" value="1"/>
</dbReference>
<evidence type="ECO:0000256" key="18">
    <source>
        <dbReference type="RuleBase" id="RU361133"/>
    </source>
</evidence>
<dbReference type="InterPro" id="IPR035892">
    <property type="entry name" value="C2_domain_sf"/>
</dbReference>
<dbReference type="Gene3D" id="1.10.238.10">
    <property type="entry name" value="EF-hand"/>
    <property type="match status" value="1"/>
</dbReference>
<protein>
    <recommendedName>
        <fullName evidence="4 18">Phosphoinositide phospholipase C</fullName>
        <ecNumber evidence="4 18">3.1.4.11</ecNumber>
    </recommendedName>
</protein>
<evidence type="ECO:0000256" key="8">
    <source>
        <dbReference type="ARBA" id="ARBA00022837"/>
    </source>
</evidence>
<evidence type="ECO:0000259" key="20">
    <source>
        <dbReference type="PROSITE" id="PS50004"/>
    </source>
</evidence>
<keyword evidence="5" id="KW-0963">Cytoplasm</keyword>
<dbReference type="InterPro" id="IPR028400">
    <property type="entry name" value="PLC-beta1_EF"/>
</dbReference>
<dbReference type="FunFam" id="1.10.238.10:FF:000048">
    <property type="entry name" value="1-phosphatidylinositol 4,5-bisphosphate phosphodiesterase"/>
    <property type="match status" value="1"/>
</dbReference>
<evidence type="ECO:0000256" key="13">
    <source>
        <dbReference type="ARBA" id="ARBA00023242"/>
    </source>
</evidence>
<feature type="binding site" evidence="17">
    <location>
        <position position="246"/>
    </location>
    <ligand>
        <name>Ca(2+)</name>
        <dbReference type="ChEBI" id="CHEBI:29108"/>
    </ligand>
</feature>
<keyword evidence="12" id="KW-0807">Transducer</keyword>
<evidence type="ECO:0000259" key="21">
    <source>
        <dbReference type="PROSITE" id="PS50008"/>
    </source>
</evidence>
<dbReference type="GO" id="GO:0046488">
    <property type="term" value="P:phosphatidylinositol metabolic process"/>
    <property type="evidence" value="ECO:0007669"/>
    <property type="project" value="TreeGrafter"/>
</dbReference>
<dbReference type="Pfam" id="PF00387">
    <property type="entry name" value="PI-PLC-Y"/>
    <property type="match status" value="1"/>
</dbReference>
<dbReference type="InterPro" id="IPR053945">
    <property type="entry name" value="PLCB1-4-like_EFh"/>
</dbReference>
<evidence type="ECO:0000256" key="4">
    <source>
        <dbReference type="ARBA" id="ARBA00012368"/>
    </source>
</evidence>
<reference evidence="22 23" key="1">
    <citation type="submission" date="2022-01" db="EMBL/GenBank/DDBJ databases">
        <title>A chromosome-scale genome assembly of the false clownfish, Amphiprion ocellaris.</title>
        <authorList>
            <person name="Ryu T."/>
        </authorList>
    </citation>
    <scope>NUCLEOTIDE SEQUENCE [LARGE SCALE GENOMIC DNA]</scope>
</reference>
<dbReference type="FunFam" id="2.60.40.150:FF:000008">
    <property type="entry name" value="1-phosphatidylinositol 4,5-bisphosphate phosphodiesterase"/>
    <property type="match status" value="1"/>
</dbReference>
<dbReference type="InterPro" id="IPR011992">
    <property type="entry name" value="EF-hand-dom_pair"/>
</dbReference>
<reference evidence="22" key="3">
    <citation type="submission" date="2025-09" db="UniProtKB">
        <authorList>
            <consortium name="Ensembl"/>
        </authorList>
    </citation>
    <scope>IDENTIFICATION</scope>
</reference>
<dbReference type="Gene3D" id="2.30.29.240">
    <property type="match status" value="1"/>
</dbReference>
<feature type="compositionally biased region" description="Basic and acidic residues" evidence="19">
    <location>
        <begin position="946"/>
        <end position="969"/>
    </location>
</feature>
<feature type="region of interest" description="Disordered" evidence="19">
    <location>
        <begin position="940"/>
        <end position="969"/>
    </location>
</feature>
<evidence type="ECO:0000313" key="22">
    <source>
        <dbReference type="Ensembl" id="ENSAOCP00000035208.1"/>
    </source>
</evidence>
<name>A0AAQ5X1P7_AMPOC</name>
<gene>
    <name evidence="22" type="primary">PLCB1</name>
</gene>
<dbReference type="SMART" id="SM00148">
    <property type="entry name" value="PLCXc"/>
    <property type="match status" value="1"/>
</dbReference>
<dbReference type="InterPro" id="IPR037862">
    <property type="entry name" value="PLC-beta_PH"/>
</dbReference>
<evidence type="ECO:0000256" key="10">
    <source>
        <dbReference type="ARBA" id="ARBA00023098"/>
    </source>
</evidence>
<dbReference type="CDD" id="cd00275">
    <property type="entry name" value="C2_PLC_like"/>
    <property type="match status" value="1"/>
</dbReference>
<dbReference type="FunFam" id="2.30.29.240:FF:000007">
    <property type="entry name" value="1-phosphatidylinositol 4,5-bisphosphate phosphodiesterase"/>
    <property type="match status" value="1"/>
</dbReference>
<evidence type="ECO:0000256" key="19">
    <source>
        <dbReference type="SAM" id="MobiDB-lite"/>
    </source>
</evidence>
<dbReference type="Gene3D" id="1.20.1230.10">
    <property type="entry name" value="Phospholipase C beta, distal C-terminal domain"/>
    <property type="match status" value="1"/>
</dbReference>
<dbReference type="InterPro" id="IPR001711">
    <property type="entry name" value="PLipase_C_Pinositol-sp_Y"/>
</dbReference>
<proteinExistence type="predicted"/>
<comment type="catalytic activity">
    <reaction evidence="14">
        <text>a 1,2-diacyl-sn-glycero-3-phospho-(1D-myo-inositol-4,5-bisphosphate) + H2O = 1D-myo-inositol 1,4,5-trisphosphate + a 1,2-diacyl-sn-glycerol + H(+)</text>
        <dbReference type="Rhea" id="RHEA:33179"/>
        <dbReference type="ChEBI" id="CHEBI:15377"/>
        <dbReference type="ChEBI" id="CHEBI:15378"/>
        <dbReference type="ChEBI" id="CHEBI:17815"/>
        <dbReference type="ChEBI" id="CHEBI:58456"/>
        <dbReference type="ChEBI" id="CHEBI:203600"/>
        <dbReference type="EC" id="3.1.4.11"/>
    </reaction>
    <physiologicalReaction direction="left-to-right" evidence="14">
        <dbReference type="Rhea" id="RHEA:33180"/>
    </physiologicalReaction>
</comment>
<feature type="binding site" evidence="17">
    <location>
        <position position="277"/>
    </location>
    <ligand>
        <name>Ca(2+)</name>
        <dbReference type="ChEBI" id="CHEBI:29108"/>
    </ligand>
</feature>
<feature type="active site" evidence="16">
    <location>
        <position position="245"/>
    </location>
</feature>
<dbReference type="Gene3D" id="2.60.40.150">
    <property type="entry name" value="C2 domain"/>
    <property type="match status" value="1"/>
</dbReference>
<dbReference type="SMART" id="SM00239">
    <property type="entry name" value="C2"/>
    <property type="match status" value="1"/>
</dbReference>
<dbReference type="Pfam" id="PF00388">
    <property type="entry name" value="PI-PLC-X"/>
    <property type="match status" value="1"/>
</dbReference>
<dbReference type="Pfam" id="PF22631">
    <property type="entry name" value="PLCB1-4-like_EFh"/>
    <property type="match status" value="1"/>
</dbReference>
<evidence type="ECO:0000313" key="23">
    <source>
        <dbReference type="Proteomes" id="UP001501940"/>
    </source>
</evidence>
<evidence type="ECO:0000256" key="16">
    <source>
        <dbReference type="PIRSR" id="PIRSR000956-1"/>
    </source>
</evidence>
<feature type="compositionally biased region" description="Basic residues" evidence="19">
    <location>
        <begin position="834"/>
        <end position="850"/>
    </location>
</feature>
<comment type="cofactor">
    <cofactor evidence="17">
        <name>Ca(2+)</name>
        <dbReference type="ChEBI" id="CHEBI:29108"/>
    </cofactor>
    <text evidence="17">Binds 1 Ca(2+) ion per subunit.</text>
</comment>
<dbReference type="Gene3D" id="3.20.20.190">
    <property type="entry name" value="Phosphatidylinositol (PI) phosphodiesterase"/>
    <property type="match status" value="1"/>
</dbReference>
<dbReference type="Ensembl" id="ENSAOCT00000046049.1">
    <property type="protein sequence ID" value="ENSAOCP00000035208.1"/>
    <property type="gene ID" value="ENSAOCG00000024370.2"/>
</dbReference>
<dbReference type="SUPFAM" id="SSF47473">
    <property type="entry name" value="EF-hand"/>
    <property type="match status" value="1"/>
</dbReference>
<dbReference type="EC" id="3.1.4.11" evidence="4 18"/>
<keyword evidence="17" id="KW-0479">Metal-binding</keyword>
<dbReference type="SMART" id="SM00149">
    <property type="entry name" value="PLCYc"/>
    <property type="match status" value="1"/>
</dbReference>
<feature type="domain" description="PI-PLC Y-box" evidence="21">
    <location>
        <begin position="453"/>
        <end position="569"/>
    </location>
</feature>
<dbReference type="SUPFAM" id="SSF51695">
    <property type="entry name" value="PLC-like phosphodiesterases"/>
    <property type="match status" value="1"/>
</dbReference>
<dbReference type="GO" id="GO:0048015">
    <property type="term" value="P:phosphatidylinositol-mediated signaling"/>
    <property type="evidence" value="ECO:0007669"/>
    <property type="project" value="TreeGrafter"/>
</dbReference>
<dbReference type="PROSITE" id="PS50004">
    <property type="entry name" value="C2"/>
    <property type="match status" value="1"/>
</dbReference>
<feature type="binding site" evidence="17">
    <location>
        <position position="326"/>
    </location>
    <ligand>
        <name>Ca(2+)</name>
        <dbReference type="ChEBI" id="CHEBI:29108"/>
    </ligand>
</feature>
<evidence type="ECO:0000256" key="1">
    <source>
        <dbReference type="ARBA" id="ARBA00004123"/>
    </source>
</evidence>
<dbReference type="PIRSF" id="PIRSF000956">
    <property type="entry name" value="PLC-beta"/>
    <property type="match status" value="1"/>
</dbReference>
<organism evidence="22 23">
    <name type="scientific">Amphiprion ocellaris</name>
    <name type="common">Clown anemonefish</name>
    <dbReference type="NCBI Taxonomy" id="80972"/>
    <lineage>
        <taxon>Eukaryota</taxon>
        <taxon>Metazoa</taxon>
        <taxon>Chordata</taxon>
        <taxon>Craniata</taxon>
        <taxon>Vertebrata</taxon>
        <taxon>Euteleostomi</taxon>
        <taxon>Actinopterygii</taxon>
        <taxon>Neopterygii</taxon>
        <taxon>Teleostei</taxon>
        <taxon>Neoteleostei</taxon>
        <taxon>Acanthomorphata</taxon>
        <taxon>Ovalentaria</taxon>
        <taxon>Pomacentridae</taxon>
        <taxon>Amphiprion</taxon>
    </lineage>
</organism>
<dbReference type="InterPro" id="IPR042531">
    <property type="entry name" value="PLC-beta_C_sf"/>
</dbReference>
<keyword evidence="23" id="KW-1185">Reference proteome</keyword>
<feature type="compositionally biased region" description="Basic and acidic residues" evidence="19">
    <location>
        <begin position="1017"/>
        <end position="1026"/>
    </location>
</feature>
<evidence type="ECO:0000256" key="15">
    <source>
        <dbReference type="ARBA" id="ARBA00023726"/>
    </source>
</evidence>
<accession>A0AAQ5X1P7</accession>
<keyword evidence="6" id="KW-0597">Phosphoprotein</keyword>